<evidence type="ECO:0000256" key="2">
    <source>
        <dbReference type="ARBA" id="ARBA00017703"/>
    </source>
</evidence>
<evidence type="ECO:0000313" key="13">
    <source>
        <dbReference type="Proteomes" id="UP001595453"/>
    </source>
</evidence>
<dbReference type="SUPFAM" id="SSF48019">
    <property type="entry name" value="post-AAA+ oligomerization domain-like"/>
    <property type="match status" value="1"/>
</dbReference>
<keyword evidence="5" id="KW-0235">DNA replication</keyword>
<comment type="similarity">
    <text evidence="7">Belongs to the DNA polymerase HolA subunit family.</text>
</comment>
<comment type="catalytic activity">
    <reaction evidence="8">
        <text>DNA(n) + a 2'-deoxyribonucleoside 5'-triphosphate = DNA(n+1) + diphosphate</text>
        <dbReference type="Rhea" id="RHEA:22508"/>
        <dbReference type="Rhea" id="RHEA-COMP:17339"/>
        <dbReference type="Rhea" id="RHEA-COMP:17340"/>
        <dbReference type="ChEBI" id="CHEBI:33019"/>
        <dbReference type="ChEBI" id="CHEBI:61560"/>
        <dbReference type="ChEBI" id="CHEBI:173112"/>
        <dbReference type="EC" id="2.7.7.7"/>
    </reaction>
</comment>
<keyword evidence="13" id="KW-1185">Reference proteome</keyword>
<dbReference type="InterPro" id="IPR008921">
    <property type="entry name" value="DNA_pol3_clamp-load_cplx_C"/>
</dbReference>
<dbReference type="SUPFAM" id="SSF52540">
    <property type="entry name" value="P-loop containing nucleoside triphosphate hydrolases"/>
    <property type="match status" value="1"/>
</dbReference>
<evidence type="ECO:0000259" key="10">
    <source>
        <dbReference type="Pfam" id="PF06144"/>
    </source>
</evidence>
<protein>
    <recommendedName>
        <fullName evidence="2 9">DNA polymerase III subunit delta</fullName>
        <ecNumber evidence="1 9">2.7.7.7</ecNumber>
    </recommendedName>
</protein>
<name>A0ABV7CMF2_9GAMM</name>
<evidence type="ECO:0000256" key="1">
    <source>
        <dbReference type="ARBA" id="ARBA00012417"/>
    </source>
</evidence>
<organism evidence="12 13">
    <name type="scientific">Pseudoalteromonas fenneropenaei</name>
    <dbReference type="NCBI Taxonomy" id="1737459"/>
    <lineage>
        <taxon>Bacteria</taxon>
        <taxon>Pseudomonadati</taxon>
        <taxon>Pseudomonadota</taxon>
        <taxon>Gammaproteobacteria</taxon>
        <taxon>Alteromonadales</taxon>
        <taxon>Pseudoalteromonadaceae</taxon>
        <taxon>Pseudoalteromonas</taxon>
    </lineage>
</organism>
<feature type="domain" description="DNA polymerase III subunit delta C-terminal" evidence="11">
    <location>
        <begin position="217"/>
        <end position="334"/>
    </location>
</feature>
<dbReference type="RefSeq" id="WP_377125807.1">
    <property type="nucleotide sequence ID" value="NZ_JBHRSD010000027.1"/>
</dbReference>
<dbReference type="Gene3D" id="1.10.8.60">
    <property type="match status" value="1"/>
</dbReference>
<sequence>MRYYANQLASQLQKSLAPFYLVFGEEPFQEQQCVDAIRAHAKQQGFDEVVKFAVLPGFDWQNVVAQYFSMSLFSARTLIEIDLNQQKPAANGAQVLKTLSEQINPDVVLVLKNLPAGQDVQRSAWFKALDGQGAFVPCYPLTGTHLRRWLDEQCQRLRLNLAAPAKNRLLEATEGNLLACHQELEKLSLLFGQTQIHEQTVLQGLLNQAKFDIFDLSAALLHGNAKQVCKIINKLASDNSEPMGLVWALQKEAQLLQDLQFGQREGKDWQTLCKQHNIWKNQQAPVQQAMQRLTNHDLEQILLALADFDRAFKQQAMVAPYQALLHIALLFCTRLPFALPFTEDSD</sequence>
<proteinExistence type="inferred from homology"/>
<dbReference type="InterPro" id="IPR005790">
    <property type="entry name" value="DNA_polIII_delta"/>
</dbReference>
<evidence type="ECO:0000256" key="6">
    <source>
        <dbReference type="ARBA" id="ARBA00022932"/>
    </source>
</evidence>
<evidence type="ECO:0000256" key="8">
    <source>
        <dbReference type="ARBA" id="ARBA00049244"/>
    </source>
</evidence>
<evidence type="ECO:0000256" key="5">
    <source>
        <dbReference type="ARBA" id="ARBA00022705"/>
    </source>
</evidence>
<keyword evidence="4 12" id="KW-0548">Nucleotidyltransferase</keyword>
<dbReference type="Pfam" id="PF14840">
    <property type="entry name" value="DNA_pol3_delt_C"/>
    <property type="match status" value="1"/>
</dbReference>
<dbReference type="CDD" id="cd18138">
    <property type="entry name" value="HLD_clamp_pol_III_delta"/>
    <property type="match status" value="1"/>
</dbReference>
<dbReference type="EC" id="2.7.7.7" evidence="1 9"/>
<dbReference type="InterPro" id="IPR010372">
    <property type="entry name" value="DNA_pol3_delta_N"/>
</dbReference>
<evidence type="ECO:0000256" key="7">
    <source>
        <dbReference type="ARBA" id="ARBA00034754"/>
    </source>
</evidence>
<feature type="domain" description="DNA polymerase III delta N-terminal" evidence="10">
    <location>
        <begin position="20"/>
        <end position="138"/>
    </location>
</feature>
<dbReference type="PANTHER" id="PTHR34388:SF1">
    <property type="entry name" value="DNA POLYMERASE III SUBUNIT DELTA"/>
    <property type="match status" value="1"/>
</dbReference>
<keyword evidence="6" id="KW-0239">DNA-directed DNA polymerase</keyword>
<evidence type="ECO:0000256" key="4">
    <source>
        <dbReference type="ARBA" id="ARBA00022695"/>
    </source>
</evidence>
<dbReference type="GO" id="GO:0003887">
    <property type="term" value="F:DNA-directed DNA polymerase activity"/>
    <property type="evidence" value="ECO:0007669"/>
    <property type="project" value="UniProtKB-EC"/>
</dbReference>
<evidence type="ECO:0000313" key="12">
    <source>
        <dbReference type="EMBL" id="MFC3033778.1"/>
    </source>
</evidence>
<dbReference type="Pfam" id="PF06144">
    <property type="entry name" value="DNA_pol3_delta"/>
    <property type="match status" value="1"/>
</dbReference>
<keyword evidence="3 12" id="KW-0808">Transferase</keyword>
<dbReference type="PANTHER" id="PTHR34388">
    <property type="entry name" value="DNA POLYMERASE III SUBUNIT DELTA"/>
    <property type="match status" value="1"/>
</dbReference>
<dbReference type="EMBL" id="JBHRSD010000027">
    <property type="protein sequence ID" value="MFC3033778.1"/>
    <property type="molecule type" value="Genomic_DNA"/>
</dbReference>
<dbReference type="NCBIfam" id="TIGR01128">
    <property type="entry name" value="holA"/>
    <property type="match status" value="1"/>
</dbReference>
<reference evidence="13" key="1">
    <citation type="journal article" date="2019" name="Int. J. Syst. Evol. Microbiol.">
        <title>The Global Catalogue of Microorganisms (GCM) 10K type strain sequencing project: providing services to taxonomists for standard genome sequencing and annotation.</title>
        <authorList>
            <consortium name="The Broad Institute Genomics Platform"/>
            <consortium name="The Broad Institute Genome Sequencing Center for Infectious Disease"/>
            <person name="Wu L."/>
            <person name="Ma J."/>
        </authorList>
    </citation>
    <scope>NUCLEOTIDE SEQUENCE [LARGE SCALE GENOMIC DNA]</scope>
    <source>
        <strain evidence="13">KCTC 42730</strain>
    </source>
</reference>
<comment type="caution">
    <text evidence="12">The sequence shown here is derived from an EMBL/GenBank/DDBJ whole genome shotgun (WGS) entry which is preliminary data.</text>
</comment>
<evidence type="ECO:0000256" key="9">
    <source>
        <dbReference type="NCBIfam" id="TIGR01128"/>
    </source>
</evidence>
<gene>
    <name evidence="12" type="primary">holA</name>
    <name evidence="12" type="ORF">ACFOEE_14745</name>
</gene>
<dbReference type="InterPro" id="IPR027417">
    <property type="entry name" value="P-loop_NTPase"/>
</dbReference>
<dbReference type="Proteomes" id="UP001595453">
    <property type="component" value="Unassembled WGS sequence"/>
</dbReference>
<dbReference type="InterPro" id="IPR032780">
    <property type="entry name" value="DNA_pol3_delt_C"/>
</dbReference>
<evidence type="ECO:0000256" key="3">
    <source>
        <dbReference type="ARBA" id="ARBA00022679"/>
    </source>
</evidence>
<dbReference type="Gene3D" id="1.20.272.10">
    <property type="match status" value="1"/>
</dbReference>
<dbReference type="Gene3D" id="3.40.50.300">
    <property type="entry name" value="P-loop containing nucleotide triphosphate hydrolases"/>
    <property type="match status" value="1"/>
</dbReference>
<accession>A0ABV7CMF2</accession>
<evidence type="ECO:0000259" key="11">
    <source>
        <dbReference type="Pfam" id="PF14840"/>
    </source>
</evidence>